<dbReference type="GO" id="GO:0003964">
    <property type="term" value="F:RNA-directed DNA polymerase activity"/>
    <property type="evidence" value="ECO:0007669"/>
    <property type="project" value="UniProtKB-KW"/>
</dbReference>
<organism evidence="2 3">
    <name type="scientific">Candidatus Dechloromonas phosphorivorans</name>
    <dbReference type="NCBI Taxonomy" id="2899244"/>
    <lineage>
        <taxon>Bacteria</taxon>
        <taxon>Pseudomonadati</taxon>
        <taxon>Pseudomonadota</taxon>
        <taxon>Betaproteobacteria</taxon>
        <taxon>Rhodocyclales</taxon>
        <taxon>Azonexaceae</taxon>
        <taxon>Dechloromonas</taxon>
    </lineage>
</organism>
<dbReference type="PROSITE" id="PS50878">
    <property type="entry name" value="RT_POL"/>
    <property type="match status" value="1"/>
</dbReference>
<dbReference type="SUPFAM" id="SSF56672">
    <property type="entry name" value="DNA/RNA polymerases"/>
    <property type="match status" value="1"/>
</dbReference>
<accession>A0A935K7P0</accession>
<keyword evidence="2" id="KW-0548">Nucleotidyltransferase</keyword>
<dbReference type="Pfam" id="PF00078">
    <property type="entry name" value="RVT_1"/>
    <property type="match status" value="1"/>
</dbReference>
<keyword evidence="2" id="KW-0808">Transferase</keyword>
<proteinExistence type="predicted"/>
<dbReference type="Proteomes" id="UP000739411">
    <property type="component" value="Unassembled WGS sequence"/>
</dbReference>
<reference evidence="2 3" key="1">
    <citation type="submission" date="2020-10" db="EMBL/GenBank/DDBJ databases">
        <title>Connecting structure to function with the recovery of over 1000 high-quality activated sludge metagenome-assembled genomes encoding full-length rRNA genes using long-read sequencing.</title>
        <authorList>
            <person name="Singleton C.M."/>
            <person name="Petriglieri F."/>
            <person name="Kristensen J.M."/>
            <person name="Kirkegaard R.H."/>
            <person name="Michaelsen T.Y."/>
            <person name="Andersen M.H."/>
            <person name="Karst S.M."/>
            <person name="Dueholm M.S."/>
            <person name="Nielsen P.H."/>
            <person name="Albertsen M."/>
        </authorList>
    </citation>
    <scope>NUCLEOTIDE SEQUENCE [LARGE SCALE GENOMIC DNA]</scope>
    <source>
        <strain evidence="2">EsbW_18-Q3-R4-48_BATAC.463</strain>
    </source>
</reference>
<gene>
    <name evidence="2" type="ORF">IPJ38_20000</name>
</gene>
<dbReference type="AlphaFoldDB" id="A0A935K7P0"/>
<protein>
    <submittedName>
        <fullName evidence="2">RNA-directed DNA polymerase</fullName>
    </submittedName>
</protein>
<feature type="domain" description="Reverse transcriptase" evidence="1">
    <location>
        <begin position="1"/>
        <end position="147"/>
    </location>
</feature>
<comment type="caution">
    <text evidence="2">The sequence shown here is derived from an EMBL/GenBank/DDBJ whole genome shotgun (WGS) entry which is preliminary data.</text>
</comment>
<evidence type="ECO:0000259" key="1">
    <source>
        <dbReference type="PROSITE" id="PS50878"/>
    </source>
</evidence>
<evidence type="ECO:0000313" key="2">
    <source>
        <dbReference type="EMBL" id="MBK7417042.1"/>
    </source>
</evidence>
<dbReference type="InterPro" id="IPR000477">
    <property type="entry name" value="RT_dom"/>
</dbReference>
<dbReference type="InterPro" id="IPR043502">
    <property type="entry name" value="DNA/RNA_pol_sf"/>
</dbReference>
<sequence length="196" mass="21825">MDLENFFGSITSGDLDAAIKECSGIVPDWVKLATTTKVIQKACFDKDDRLPIGYLTSPRIANAVMFGFDNALLDIIPDKSKFGNAVVTRYADDFVFSTDKRGACRIFVNAFEELLNTWTSPNLKINATKTRYMSRAGGSMLITGLRVKQDGEIGVHPNYRDHVRLLLKLYANAKLKSDDVVRLNGHLAFVQFADPQ</sequence>
<evidence type="ECO:0000313" key="3">
    <source>
        <dbReference type="Proteomes" id="UP000739411"/>
    </source>
</evidence>
<keyword evidence="2" id="KW-0695">RNA-directed DNA polymerase</keyword>
<dbReference type="EMBL" id="JADJMS010000047">
    <property type="protein sequence ID" value="MBK7417042.1"/>
    <property type="molecule type" value="Genomic_DNA"/>
</dbReference>
<name>A0A935K7P0_9RHOO</name>